<dbReference type="InterPro" id="IPR041973">
    <property type="entry name" value="KOW_Spt5_1"/>
</dbReference>
<reference evidence="4" key="2">
    <citation type="submission" date="2021-02" db="EMBL/GenBank/DDBJ databases">
        <authorList>
            <person name="Kimball J.A."/>
            <person name="Haas M.W."/>
            <person name="Macchietto M."/>
            <person name="Kono T."/>
            <person name="Duquette J."/>
            <person name="Shao M."/>
        </authorList>
    </citation>
    <scope>NUCLEOTIDE SEQUENCE</scope>
    <source>
        <tissue evidence="4">Fresh leaf tissue</tissue>
    </source>
</reference>
<dbReference type="InterPro" id="IPR039659">
    <property type="entry name" value="SPT5"/>
</dbReference>
<protein>
    <submittedName>
        <fullName evidence="4">Uncharacterized protein</fullName>
    </submittedName>
</protein>
<dbReference type="AlphaFoldDB" id="A0A8J6BJT7"/>
<keyword evidence="5" id="KW-1185">Reference proteome</keyword>
<dbReference type="GO" id="GO:0032044">
    <property type="term" value="C:DSIF complex"/>
    <property type="evidence" value="ECO:0007669"/>
    <property type="project" value="TreeGrafter"/>
</dbReference>
<feature type="compositionally biased region" description="Acidic residues" evidence="1">
    <location>
        <begin position="64"/>
        <end position="80"/>
    </location>
</feature>
<name>A0A8J6BJT7_ZIZPA</name>
<dbReference type="PANTHER" id="PTHR11125">
    <property type="entry name" value="SUPPRESSOR OF TY 5"/>
    <property type="match status" value="1"/>
</dbReference>
<dbReference type="EMBL" id="JAAALK010000082">
    <property type="protein sequence ID" value="KAG8086035.1"/>
    <property type="molecule type" value="Genomic_DNA"/>
</dbReference>
<reference evidence="4" key="1">
    <citation type="journal article" date="2021" name="bioRxiv">
        <title>Whole Genome Assembly and Annotation of Northern Wild Rice, Zizania palustris L., Supports a Whole Genome Duplication in the Zizania Genus.</title>
        <authorList>
            <person name="Haas M."/>
            <person name="Kono T."/>
            <person name="Macchietto M."/>
            <person name="Millas R."/>
            <person name="McGilp L."/>
            <person name="Shao M."/>
            <person name="Duquette J."/>
            <person name="Hirsch C.N."/>
            <person name="Kimball J."/>
        </authorList>
    </citation>
    <scope>NUCLEOTIDE SEQUENCE</scope>
    <source>
        <tissue evidence="4">Fresh leaf tissue</tissue>
    </source>
</reference>
<gene>
    <name evidence="4" type="ORF">GUJ93_ZPchr0010g8463</name>
</gene>
<feature type="domain" description="Spt5 KOW" evidence="3">
    <location>
        <begin position="227"/>
        <end position="255"/>
    </location>
</feature>
<sequence>MAAVKGKGKQVAIRPARGSDASTSGAKRRMGSGDAGPSSSAAAAKRRRPSGVRQFVDDAAGVCDEYDDEEELESEDDLDDGMVRSGSRDDEVSHPSQNVQCPRLLVGAGRFGWLGFLTEGKTENVSFKRTERSHPLPFLGIVKEEELKRLGCERQMAFCFMQKFVDLQKFGTKVPIISAFALDHVRGFVFVEAEKACDVTEAPLDMNALLKGRSPSLLSSRTKPFTISPGTWVRMKNGNYKGDLAQVASADNARKTGDAQAYT</sequence>
<dbReference type="Proteomes" id="UP000729402">
    <property type="component" value="Unassembled WGS sequence"/>
</dbReference>
<evidence type="ECO:0000259" key="3">
    <source>
        <dbReference type="Pfam" id="PF23042"/>
    </source>
</evidence>
<comment type="caution">
    <text evidence="4">The sequence shown here is derived from an EMBL/GenBank/DDBJ whole genome shotgun (WGS) entry which is preliminary data.</text>
</comment>
<feature type="domain" description="NGN" evidence="2">
    <location>
        <begin position="151"/>
        <end position="207"/>
    </location>
</feature>
<dbReference type="GO" id="GO:0003729">
    <property type="term" value="F:mRNA binding"/>
    <property type="evidence" value="ECO:0007669"/>
    <property type="project" value="TreeGrafter"/>
</dbReference>
<dbReference type="GO" id="GO:0006368">
    <property type="term" value="P:transcription elongation by RNA polymerase II"/>
    <property type="evidence" value="ECO:0007669"/>
    <property type="project" value="TreeGrafter"/>
</dbReference>
<evidence type="ECO:0000256" key="1">
    <source>
        <dbReference type="SAM" id="MobiDB-lite"/>
    </source>
</evidence>
<dbReference type="Pfam" id="PF03439">
    <property type="entry name" value="Spt5-NGN"/>
    <property type="match status" value="1"/>
</dbReference>
<accession>A0A8J6BJT7</accession>
<dbReference type="PANTHER" id="PTHR11125:SF8">
    <property type="entry name" value="PROTEIN RNA-DIRECTED DNA METHYLATION 3"/>
    <property type="match status" value="1"/>
</dbReference>
<dbReference type="GO" id="GO:0006357">
    <property type="term" value="P:regulation of transcription by RNA polymerase II"/>
    <property type="evidence" value="ECO:0007669"/>
    <property type="project" value="InterPro"/>
</dbReference>
<dbReference type="OrthoDB" id="28901at2759"/>
<organism evidence="4 5">
    <name type="scientific">Zizania palustris</name>
    <name type="common">Northern wild rice</name>
    <dbReference type="NCBI Taxonomy" id="103762"/>
    <lineage>
        <taxon>Eukaryota</taxon>
        <taxon>Viridiplantae</taxon>
        <taxon>Streptophyta</taxon>
        <taxon>Embryophyta</taxon>
        <taxon>Tracheophyta</taxon>
        <taxon>Spermatophyta</taxon>
        <taxon>Magnoliopsida</taxon>
        <taxon>Liliopsida</taxon>
        <taxon>Poales</taxon>
        <taxon>Poaceae</taxon>
        <taxon>BOP clade</taxon>
        <taxon>Oryzoideae</taxon>
        <taxon>Oryzeae</taxon>
        <taxon>Zizaniinae</taxon>
        <taxon>Zizania</taxon>
    </lineage>
</organism>
<feature type="region of interest" description="Disordered" evidence="1">
    <location>
        <begin position="1"/>
        <end position="97"/>
    </location>
</feature>
<evidence type="ECO:0000313" key="5">
    <source>
        <dbReference type="Proteomes" id="UP000729402"/>
    </source>
</evidence>
<proteinExistence type="predicted"/>
<dbReference type="Pfam" id="PF23042">
    <property type="entry name" value="KOW1_SPT5"/>
    <property type="match status" value="1"/>
</dbReference>
<evidence type="ECO:0000313" key="4">
    <source>
        <dbReference type="EMBL" id="KAG8086035.1"/>
    </source>
</evidence>
<evidence type="ECO:0000259" key="2">
    <source>
        <dbReference type="Pfam" id="PF03439"/>
    </source>
</evidence>
<dbReference type="InterPro" id="IPR005100">
    <property type="entry name" value="NGN-domain"/>
</dbReference>
<dbReference type="GO" id="GO:0032784">
    <property type="term" value="P:regulation of DNA-templated transcription elongation"/>
    <property type="evidence" value="ECO:0007669"/>
    <property type="project" value="InterPro"/>
</dbReference>